<dbReference type="Proteomes" id="UP000249661">
    <property type="component" value="Unassembled WGS sequence"/>
</dbReference>
<proteinExistence type="predicted"/>
<reference evidence="1" key="1">
    <citation type="submission" date="2018-02" db="EMBL/GenBank/DDBJ databases">
        <title>The genomes of Aspergillus section Nigri reveals drivers in fungal speciation.</title>
        <authorList>
            <consortium name="DOE Joint Genome Institute"/>
            <person name="Vesth T.C."/>
            <person name="Nybo J."/>
            <person name="Theobald S."/>
            <person name="Brandl J."/>
            <person name="Frisvad J.C."/>
            <person name="Nielsen K.F."/>
            <person name="Lyhne E.K."/>
            <person name="Kogle M.E."/>
            <person name="Kuo A."/>
            <person name="Riley R."/>
            <person name="Clum A."/>
            <person name="Nolan M."/>
            <person name="Lipzen A."/>
            <person name="Salamov A."/>
            <person name="Henrissat B."/>
            <person name="Wiebenga A."/>
            <person name="De vries R.P."/>
            <person name="Grigoriev I.V."/>
            <person name="Mortensen U.H."/>
            <person name="Andersen M.R."/>
            <person name="Baker S.E."/>
        </authorList>
    </citation>
    <scope>NUCLEOTIDE SEQUENCE</scope>
    <source>
        <strain evidence="1">CBS 121060</strain>
    </source>
</reference>
<keyword evidence="2" id="KW-1185">Reference proteome</keyword>
<feature type="non-terminal residue" evidence="1">
    <location>
        <position position="1"/>
    </location>
</feature>
<name>A0ACD1GSP5_9EURO</name>
<organism evidence="1 2">
    <name type="scientific">Aspergillus aculeatinus CBS 121060</name>
    <dbReference type="NCBI Taxonomy" id="1448322"/>
    <lineage>
        <taxon>Eukaryota</taxon>
        <taxon>Fungi</taxon>
        <taxon>Dikarya</taxon>
        <taxon>Ascomycota</taxon>
        <taxon>Pezizomycotina</taxon>
        <taxon>Eurotiomycetes</taxon>
        <taxon>Eurotiomycetidae</taxon>
        <taxon>Eurotiales</taxon>
        <taxon>Aspergillaceae</taxon>
        <taxon>Aspergillus</taxon>
        <taxon>Aspergillus subgen. Circumdati</taxon>
    </lineage>
</organism>
<evidence type="ECO:0000313" key="1">
    <source>
        <dbReference type="EMBL" id="RAH64218.1"/>
    </source>
</evidence>
<dbReference type="EMBL" id="KZ825018">
    <property type="protein sequence ID" value="RAH64218.1"/>
    <property type="molecule type" value="Genomic_DNA"/>
</dbReference>
<gene>
    <name evidence="1" type="ORF">BO66DRAFT_465052</name>
</gene>
<evidence type="ECO:0000313" key="2">
    <source>
        <dbReference type="Proteomes" id="UP000249661"/>
    </source>
</evidence>
<accession>A0ACD1GSP5</accession>
<sequence length="416" mass="46415">HNSFDEKRNILFRVRSSESRLESKPASNTTMSTEAMHLDQWRTIQALAPLTESKVYRGTWKKHIFASPFEKVEGSISTQFLDPLNSTSWSKKTSMGLTTSVSPTGQPKMITRLSCDEPPLDPTQATPWQMASLIVRWTMSVTLTTPRILYQALRLHFSGKLLMRSRPAIRPGSESRRATRGERVLEWFFRQYLIECVAAYPKPLEVVYTAPAALLPDSLHLHSPSYRTDLENAQRLAIQPLDPGFYFRVMSYRDAGEGVSSEATPKGFDADAHSAPLYVSDTDLLDTLIAFHPCDHQKGIAAASTFWRGWSGRSFMGRFVCARLPLRSQLVYGGALWRARAEGLACGYPSLLGVYDCLGRGALQWSFFQVGMHVCRLVPPGPGEETLKLGSLLGVYAVLTFGWDSLLSIALSTLQT</sequence>
<protein>
    <submittedName>
        <fullName evidence="1">Uncharacterized protein</fullName>
    </submittedName>
</protein>